<evidence type="ECO:0000256" key="1">
    <source>
        <dbReference type="SAM" id="MobiDB-lite"/>
    </source>
</evidence>
<sequence length="356" mass="38254">MLPQRPSGSTPAAGRKSGLFAHPQVPLETVKRRVLAKLEERLDMSASKRMPQSLLRQSLRQHAEQVAEQEARGFAKADRDRLVDDVLAELLGYGPLEELFSDAAVREVMVTGPGTVIARRDQGQWLPTSVKFRDEAHVRATLDRIATHADPVGPVMASMAVFDMKLPNGFRALAMIPPEALAQPATATFLREATVPAPGPIVPPKKDPPPSPAPAPGASSSTNGTPRTVSASPSNNGTLRTVPGSVHSSPRAPGSGLITTPPPRANPNESGVSLSASPSSSGTAHDPLGRHRARITERLLAKFASLKVYDLTRFDPNELRKVIAAYVSEYAETEKVYLSDTDQGRLTLEILTSLRR</sequence>
<protein>
    <recommendedName>
        <fullName evidence="4">Type II secretion system protein E</fullName>
    </recommendedName>
</protein>
<feature type="compositionally biased region" description="Pro residues" evidence="1">
    <location>
        <begin position="197"/>
        <end position="215"/>
    </location>
</feature>
<feature type="compositionally biased region" description="Polar residues" evidence="1">
    <location>
        <begin position="1"/>
        <end position="10"/>
    </location>
</feature>
<evidence type="ECO:0000313" key="3">
    <source>
        <dbReference type="Proteomes" id="UP000503447"/>
    </source>
</evidence>
<feature type="region of interest" description="Disordered" evidence="1">
    <location>
        <begin position="195"/>
        <end position="290"/>
    </location>
</feature>
<dbReference type="RefSeq" id="WP_171472406.1">
    <property type="nucleotide sequence ID" value="NZ_CP053452.2"/>
</dbReference>
<dbReference type="Gene3D" id="3.30.450.380">
    <property type="match status" value="1"/>
</dbReference>
<feature type="region of interest" description="Disordered" evidence="1">
    <location>
        <begin position="1"/>
        <end position="20"/>
    </location>
</feature>
<feature type="compositionally biased region" description="Low complexity" evidence="1">
    <location>
        <begin position="270"/>
        <end position="281"/>
    </location>
</feature>
<proteinExistence type="predicted"/>
<dbReference type="AlphaFoldDB" id="A0A6M5YSD4"/>
<keyword evidence="3" id="KW-1185">Reference proteome</keyword>
<organism evidence="2 3">
    <name type="scientific">Frigoriglobus tundricola</name>
    <dbReference type="NCBI Taxonomy" id="2774151"/>
    <lineage>
        <taxon>Bacteria</taxon>
        <taxon>Pseudomonadati</taxon>
        <taxon>Planctomycetota</taxon>
        <taxon>Planctomycetia</taxon>
        <taxon>Gemmatales</taxon>
        <taxon>Gemmataceae</taxon>
        <taxon>Frigoriglobus</taxon>
    </lineage>
</organism>
<gene>
    <name evidence="2" type="ORF">FTUN_4468</name>
</gene>
<feature type="compositionally biased region" description="Polar residues" evidence="1">
    <location>
        <begin position="222"/>
        <end position="239"/>
    </location>
</feature>
<dbReference type="EMBL" id="CP053452">
    <property type="protein sequence ID" value="QJW96908.1"/>
    <property type="molecule type" value="Genomic_DNA"/>
</dbReference>
<reference evidence="3" key="1">
    <citation type="submission" date="2020-05" db="EMBL/GenBank/DDBJ databases">
        <title>Frigoriglobus tundricola gen. nov., sp. nov., a psychrotolerant cellulolytic planctomycete of the family Gemmataceae with two divergent copies of 16S rRNA gene.</title>
        <authorList>
            <person name="Kulichevskaya I.S."/>
            <person name="Ivanova A.A."/>
            <person name="Naumoff D.G."/>
            <person name="Beletsky A.V."/>
            <person name="Rijpstra W.I.C."/>
            <person name="Sinninghe Damste J.S."/>
            <person name="Mardanov A.V."/>
            <person name="Ravin N.V."/>
            <person name="Dedysh S.N."/>
        </authorList>
    </citation>
    <scope>NUCLEOTIDE SEQUENCE [LARGE SCALE GENOMIC DNA]</scope>
    <source>
        <strain evidence="3">PL17</strain>
    </source>
</reference>
<evidence type="ECO:0000313" key="2">
    <source>
        <dbReference type="EMBL" id="QJW96908.1"/>
    </source>
</evidence>
<dbReference type="KEGG" id="ftj:FTUN_4468"/>
<dbReference type="Proteomes" id="UP000503447">
    <property type="component" value="Chromosome"/>
</dbReference>
<accession>A0A6M5YSD4</accession>
<name>A0A6M5YSD4_9BACT</name>
<evidence type="ECO:0008006" key="4">
    <source>
        <dbReference type="Google" id="ProtNLM"/>
    </source>
</evidence>